<evidence type="ECO:0000256" key="7">
    <source>
        <dbReference type="RuleBase" id="RU367076"/>
    </source>
</evidence>
<gene>
    <name evidence="12" type="ORF">ACJMK2_043333</name>
</gene>
<evidence type="ECO:0000256" key="3">
    <source>
        <dbReference type="ARBA" id="ARBA00016689"/>
    </source>
</evidence>
<evidence type="ECO:0000256" key="1">
    <source>
        <dbReference type="ARBA" id="ARBA00004123"/>
    </source>
</evidence>
<dbReference type="AlphaFoldDB" id="A0ABD3VWM0"/>
<dbReference type="InterPro" id="IPR039748">
    <property type="entry name" value="RPC3"/>
</dbReference>
<keyword evidence="5 7" id="KW-0804">Transcription</keyword>
<keyword evidence="4 7" id="KW-0240">DNA-directed RNA polymerase</keyword>
<dbReference type="InterPro" id="IPR008806">
    <property type="entry name" value="RNA_pol_III_Rpc82_C"/>
</dbReference>
<keyword evidence="13" id="KW-1185">Reference proteome</keyword>
<proteinExistence type="inferred from homology"/>
<dbReference type="EMBL" id="JBJQND010000009">
    <property type="protein sequence ID" value="KAL3865992.1"/>
    <property type="molecule type" value="Genomic_DNA"/>
</dbReference>
<dbReference type="InterPro" id="IPR013197">
    <property type="entry name" value="RNA_pol_III_RPC82-rel_HTH"/>
</dbReference>
<keyword evidence="6 7" id="KW-0539">Nucleus</keyword>
<sequence>MSKSADKVCQLLLREQFGVVAEKIGCHLLCKGPCPLRWLTAEVGLKLDQVRKMLCFLIQHNLVIYEKNKRGILEYRMAVEPTLWRCRFPKYIYCAKTLYGDAAELLVEEMLHHGQVLMNDVVQRVTNRLNEALRESGHPEISARVVYDKFCSLARTHFIMRCTTTSAETENSTIQASENEHSQYEVPSMEIDGDGRVKRKRSSDESDQPVKRQKTGETTTKEEKIYWRVNFDRFHQHFRDQAIVAAIASKVDKKASEVLRTMLRISEVKSASHAPVTTPVSFTEILQALPKEVGLTRNVTEQYLALLSEDSTEIVSKMGNSGGGMYSVNIYKGLISICKAHIESVVQERFGSKSLRIFRVLLLKKHLEQKQIEDLAMVPAKEAKEILYRMFAQRFISITEISKTPDHAPSRTFYLFTVNLQQVARMLIQKCYQAMANALIKRESELMEHRRLLDKQERVDAITATLEQTGADEAQKEEVEQMITPAEKTQLNQIKETRNKLDQAELQLDDTIFILETFLFYTEQETCVS</sequence>
<dbReference type="Gene3D" id="1.10.10.10">
    <property type="entry name" value="Winged helix-like DNA-binding domain superfamily/Winged helix DNA-binding domain"/>
    <property type="match status" value="4"/>
</dbReference>
<dbReference type="InterPro" id="IPR055207">
    <property type="entry name" value="POLR3C_WHD"/>
</dbReference>
<comment type="similarity">
    <text evidence="2 7">Belongs to the eukaryotic RPC3/POLR3C RNA polymerase subunit family.</text>
</comment>
<evidence type="ECO:0000259" key="10">
    <source>
        <dbReference type="Pfam" id="PF08221"/>
    </source>
</evidence>
<accession>A0ABD3VWM0</accession>
<comment type="caution">
    <text evidence="12">The sequence shown here is derived from an EMBL/GenBank/DDBJ whole genome shotgun (WGS) entry which is preliminary data.</text>
</comment>
<dbReference type="FunFam" id="1.10.10.10:FF:000199">
    <property type="entry name" value="DNA-directed RNA polymerase III subunit RPC3"/>
    <property type="match status" value="1"/>
</dbReference>
<evidence type="ECO:0000256" key="4">
    <source>
        <dbReference type="ARBA" id="ARBA00022478"/>
    </source>
</evidence>
<dbReference type="InterPro" id="IPR036388">
    <property type="entry name" value="WH-like_DNA-bd_sf"/>
</dbReference>
<evidence type="ECO:0000259" key="9">
    <source>
        <dbReference type="Pfam" id="PF05645"/>
    </source>
</evidence>
<dbReference type="Gene3D" id="6.10.140.1450">
    <property type="match status" value="1"/>
</dbReference>
<dbReference type="Pfam" id="PF22536">
    <property type="entry name" value="WHD_POLR3C"/>
    <property type="match status" value="1"/>
</dbReference>
<feature type="domain" description="RNA polymerase III Rpc82 C -terminal" evidence="9">
    <location>
        <begin position="149"/>
        <end position="330"/>
    </location>
</feature>
<dbReference type="GO" id="GO:0005666">
    <property type="term" value="C:RNA polymerase III complex"/>
    <property type="evidence" value="ECO:0007669"/>
    <property type="project" value="UniProtKB-UniRule"/>
</dbReference>
<evidence type="ECO:0000259" key="11">
    <source>
        <dbReference type="Pfam" id="PF22536"/>
    </source>
</evidence>
<dbReference type="Proteomes" id="UP001634394">
    <property type="component" value="Unassembled WGS sequence"/>
</dbReference>
<evidence type="ECO:0000256" key="6">
    <source>
        <dbReference type="ARBA" id="ARBA00023242"/>
    </source>
</evidence>
<feature type="domain" description="RNA polymerase III subunit RPC82-related helix-turn-helix" evidence="10">
    <location>
        <begin position="7"/>
        <end position="65"/>
    </location>
</feature>
<dbReference type="FunFam" id="1.10.10.10:FF:000256">
    <property type="entry name" value="DNA-directed RNA polymerase III subunit RPC3"/>
    <property type="match status" value="1"/>
</dbReference>
<evidence type="ECO:0000313" key="12">
    <source>
        <dbReference type="EMBL" id="KAL3865992.1"/>
    </source>
</evidence>
<dbReference type="Pfam" id="PF08221">
    <property type="entry name" value="HTH_9"/>
    <property type="match status" value="1"/>
</dbReference>
<dbReference type="PANTHER" id="PTHR12949:SF0">
    <property type="entry name" value="DNA-DIRECTED RNA POLYMERASE III SUBUNIT RPC3"/>
    <property type="match status" value="1"/>
</dbReference>
<protein>
    <recommendedName>
        <fullName evidence="3 7">DNA-directed RNA polymerase III subunit RPC3</fullName>
        <shortName evidence="7">RNA polymerase III subunit C3</shortName>
    </recommendedName>
</protein>
<dbReference type="PANTHER" id="PTHR12949">
    <property type="entry name" value="RNA POLYMERASE III DNA DIRECTED -RELATED"/>
    <property type="match status" value="1"/>
</dbReference>
<dbReference type="Pfam" id="PF20912">
    <property type="entry name" value="RPC3_helical"/>
    <property type="match status" value="1"/>
</dbReference>
<comment type="subunit">
    <text evidence="7">Component of the RNA polymerase III (Pol III) complex consisting of 17 subunits.</text>
</comment>
<dbReference type="FunFam" id="1.10.10.10:FF:000218">
    <property type="entry name" value="DNA-directed RNA polymerase III subunit RPC3"/>
    <property type="match status" value="1"/>
</dbReference>
<comment type="subcellular location">
    <subcellularLocation>
        <location evidence="1 7">Nucleus</location>
    </subcellularLocation>
</comment>
<feature type="domain" description="DNA-directed RNA polymerase III subunit RPC3 winged-helix" evidence="11">
    <location>
        <begin position="342"/>
        <end position="418"/>
    </location>
</feature>
<organism evidence="12 13">
    <name type="scientific">Sinanodonta woodiana</name>
    <name type="common">Chinese pond mussel</name>
    <name type="synonym">Anodonta woodiana</name>
    <dbReference type="NCBI Taxonomy" id="1069815"/>
    <lineage>
        <taxon>Eukaryota</taxon>
        <taxon>Metazoa</taxon>
        <taxon>Spiralia</taxon>
        <taxon>Lophotrochozoa</taxon>
        <taxon>Mollusca</taxon>
        <taxon>Bivalvia</taxon>
        <taxon>Autobranchia</taxon>
        <taxon>Heteroconchia</taxon>
        <taxon>Palaeoheterodonta</taxon>
        <taxon>Unionida</taxon>
        <taxon>Unionoidea</taxon>
        <taxon>Unionidae</taxon>
        <taxon>Unioninae</taxon>
        <taxon>Sinanodonta</taxon>
    </lineage>
</organism>
<comment type="function">
    <text evidence="7">DNA-dependent RNA polymerase catalyzes the transcription of DNA into RNA using the four ribonucleoside triphosphates as substrates. Specific core component of RNA polymerase III which synthesizes small RNAs, such as 5S rRNA and tRNAs.</text>
</comment>
<dbReference type="GO" id="GO:0003697">
    <property type="term" value="F:single-stranded DNA binding"/>
    <property type="evidence" value="ECO:0007669"/>
    <property type="project" value="UniProtKB-UniRule"/>
</dbReference>
<name>A0ABD3VWM0_SINWO</name>
<evidence type="ECO:0000256" key="2">
    <source>
        <dbReference type="ARBA" id="ARBA00007206"/>
    </source>
</evidence>
<evidence type="ECO:0000313" key="13">
    <source>
        <dbReference type="Proteomes" id="UP001634394"/>
    </source>
</evidence>
<feature type="region of interest" description="Disordered" evidence="8">
    <location>
        <begin position="169"/>
        <end position="219"/>
    </location>
</feature>
<dbReference type="Pfam" id="PF05645">
    <property type="entry name" value="RNA_pol_Rpc82"/>
    <property type="match status" value="1"/>
</dbReference>
<reference evidence="12 13" key="1">
    <citation type="submission" date="2024-11" db="EMBL/GenBank/DDBJ databases">
        <title>Chromosome-level genome assembly of the freshwater bivalve Anodonta woodiana.</title>
        <authorList>
            <person name="Chen X."/>
        </authorList>
    </citation>
    <scope>NUCLEOTIDE SEQUENCE [LARGE SCALE GENOMIC DNA]</scope>
    <source>
        <strain evidence="12">MN2024</strain>
        <tissue evidence="12">Gills</tissue>
    </source>
</reference>
<evidence type="ECO:0000256" key="5">
    <source>
        <dbReference type="ARBA" id="ARBA00023163"/>
    </source>
</evidence>
<evidence type="ECO:0000256" key="8">
    <source>
        <dbReference type="SAM" id="MobiDB-lite"/>
    </source>
</evidence>